<sequence length="159" mass="16798">MPVQQPGPGGPGDRPAPGDGPDAAALWRAQRREAAGAHAEALAARQRAESARARAMIEQFLVDARARGVDPVPLHVRSYDGGARYRTPLTGWYLRRDETVGIDSSGEFYVLTTPSSLVARIRGVQPTPQDPPLVIGAGGKDGESIDLPDALARVLAGEV</sequence>
<evidence type="ECO:0000313" key="2">
    <source>
        <dbReference type="EMBL" id="GIG41512.1"/>
    </source>
</evidence>
<proteinExistence type="predicted"/>
<protein>
    <submittedName>
        <fullName evidence="2">Uncharacterized protein</fullName>
    </submittedName>
</protein>
<keyword evidence="3" id="KW-1185">Reference proteome</keyword>
<name>A0ABQ4DRA7_9CELL</name>
<evidence type="ECO:0000256" key="1">
    <source>
        <dbReference type="SAM" id="MobiDB-lite"/>
    </source>
</evidence>
<dbReference type="Proteomes" id="UP000614741">
    <property type="component" value="Unassembled WGS sequence"/>
</dbReference>
<feature type="compositionally biased region" description="Low complexity" evidence="1">
    <location>
        <begin position="13"/>
        <end position="23"/>
    </location>
</feature>
<feature type="region of interest" description="Disordered" evidence="1">
    <location>
        <begin position="1"/>
        <end position="23"/>
    </location>
</feature>
<comment type="caution">
    <text evidence="2">The sequence shown here is derived from an EMBL/GenBank/DDBJ whole genome shotgun (WGS) entry which is preliminary data.</text>
</comment>
<dbReference type="EMBL" id="BONP01000027">
    <property type="protein sequence ID" value="GIG41512.1"/>
    <property type="molecule type" value="Genomic_DNA"/>
</dbReference>
<evidence type="ECO:0000313" key="3">
    <source>
        <dbReference type="Proteomes" id="UP000614741"/>
    </source>
</evidence>
<reference evidence="2 3" key="1">
    <citation type="submission" date="2021-01" db="EMBL/GenBank/DDBJ databases">
        <title>Whole genome shotgun sequence of Cellulomonas phragmiteti NBRC 110785.</title>
        <authorList>
            <person name="Komaki H."/>
            <person name="Tamura T."/>
        </authorList>
    </citation>
    <scope>NUCLEOTIDE SEQUENCE [LARGE SCALE GENOMIC DNA]</scope>
    <source>
        <strain evidence="2 3">NBRC 110785</strain>
    </source>
</reference>
<gene>
    <name evidence="2" type="ORF">Cph01nite_32740</name>
</gene>
<accession>A0ABQ4DRA7</accession>
<organism evidence="2 3">
    <name type="scientific">Cellulomonas phragmiteti</name>
    <dbReference type="NCBI Taxonomy" id="478780"/>
    <lineage>
        <taxon>Bacteria</taxon>
        <taxon>Bacillati</taxon>
        <taxon>Actinomycetota</taxon>
        <taxon>Actinomycetes</taxon>
        <taxon>Micrococcales</taxon>
        <taxon>Cellulomonadaceae</taxon>
        <taxon>Cellulomonas</taxon>
    </lineage>
</organism>
<dbReference type="RefSeq" id="WP_203675794.1">
    <property type="nucleotide sequence ID" value="NZ_BONP01000027.1"/>
</dbReference>